<gene>
    <name evidence="2" type="ORF">S01H1_57029</name>
</gene>
<dbReference type="InterPro" id="IPR050659">
    <property type="entry name" value="Peptidase_M24B"/>
</dbReference>
<evidence type="ECO:0000259" key="1">
    <source>
        <dbReference type="Pfam" id="PF00557"/>
    </source>
</evidence>
<accession>X0WJ69</accession>
<dbReference type="AlphaFoldDB" id="X0WJ69"/>
<dbReference type="InterPro" id="IPR000994">
    <property type="entry name" value="Pept_M24"/>
</dbReference>
<feature type="non-terminal residue" evidence="2">
    <location>
        <position position="1"/>
    </location>
</feature>
<dbReference type="PANTHER" id="PTHR46112:SF3">
    <property type="entry name" value="AMINOPEPTIDASE YPDF"/>
    <property type="match status" value="1"/>
</dbReference>
<proteinExistence type="predicted"/>
<dbReference type="Gene3D" id="3.90.230.10">
    <property type="entry name" value="Creatinase/methionine aminopeptidase superfamily"/>
    <property type="match status" value="1"/>
</dbReference>
<evidence type="ECO:0000313" key="2">
    <source>
        <dbReference type="EMBL" id="GAG23277.1"/>
    </source>
</evidence>
<feature type="non-terminal residue" evidence="2">
    <location>
        <position position="256"/>
    </location>
</feature>
<organism evidence="2">
    <name type="scientific">marine sediment metagenome</name>
    <dbReference type="NCBI Taxonomy" id="412755"/>
    <lineage>
        <taxon>unclassified sequences</taxon>
        <taxon>metagenomes</taxon>
        <taxon>ecological metagenomes</taxon>
    </lineage>
</organism>
<protein>
    <recommendedName>
        <fullName evidence="1">Peptidase M24 domain-containing protein</fullName>
    </recommendedName>
</protein>
<dbReference type="PANTHER" id="PTHR46112">
    <property type="entry name" value="AMINOPEPTIDASE"/>
    <property type="match status" value="1"/>
</dbReference>
<name>X0WJ69_9ZZZZ</name>
<sequence>LVTTAPVLDALKEAFPKAKIERADSIMVQLRSIKSEAELACLRCAFEISERAVQAVLDQIKPGMTELQAVGIAQQAMYENGAEYEAHPTYVLAGRNSSHAISRPTHKVIEPGELVQLNIGARICGYSPSVGLPVCMGKMTARMRELVEFGLQAHDKTIGWLKAGVMACDVAKRYRKLFVQSGYGENFLYGPCHGLGMIEVEPPWMEETSQYPLTKNMTFQVDSFVYDEDFGLRWENGARITSDGVELMSGKFKKVI</sequence>
<dbReference type="SUPFAM" id="SSF55920">
    <property type="entry name" value="Creatinase/aminopeptidase"/>
    <property type="match status" value="1"/>
</dbReference>
<dbReference type="InterPro" id="IPR036005">
    <property type="entry name" value="Creatinase/aminopeptidase-like"/>
</dbReference>
<comment type="caution">
    <text evidence="2">The sequence shown here is derived from an EMBL/GenBank/DDBJ whole genome shotgun (WGS) entry which is preliminary data.</text>
</comment>
<reference evidence="2" key="1">
    <citation type="journal article" date="2014" name="Front. Microbiol.">
        <title>High frequency of phylogenetically diverse reductive dehalogenase-homologous genes in deep subseafloor sedimentary metagenomes.</title>
        <authorList>
            <person name="Kawai M."/>
            <person name="Futagami T."/>
            <person name="Toyoda A."/>
            <person name="Takaki Y."/>
            <person name="Nishi S."/>
            <person name="Hori S."/>
            <person name="Arai W."/>
            <person name="Tsubouchi T."/>
            <person name="Morono Y."/>
            <person name="Uchiyama I."/>
            <person name="Ito T."/>
            <person name="Fujiyama A."/>
            <person name="Inagaki F."/>
            <person name="Takami H."/>
        </authorList>
    </citation>
    <scope>NUCLEOTIDE SEQUENCE</scope>
    <source>
        <strain evidence="2">Expedition CK06-06</strain>
    </source>
</reference>
<feature type="domain" description="Peptidase M24" evidence="1">
    <location>
        <begin position="41"/>
        <end position="241"/>
    </location>
</feature>
<dbReference type="Pfam" id="PF00557">
    <property type="entry name" value="Peptidase_M24"/>
    <property type="match status" value="1"/>
</dbReference>
<dbReference type="EMBL" id="BARS01037169">
    <property type="protein sequence ID" value="GAG23277.1"/>
    <property type="molecule type" value="Genomic_DNA"/>
</dbReference>